<dbReference type="InterPro" id="IPR011761">
    <property type="entry name" value="ATP-grasp"/>
</dbReference>
<dbReference type="OrthoDB" id="133985at2157"/>
<feature type="domain" description="ATP-grasp" evidence="2">
    <location>
        <begin position="111"/>
        <end position="298"/>
    </location>
</feature>
<dbReference type="PROSITE" id="PS50975">
    <property type="entry name" value="ATP_GRASP"/>
    <property type="match status" value="1"/>
</dbReference>
<dbReference type="Proteomes" id="UP000033111">
    <property type="component" value="Chromosome"/>
</dbReference>
<dbReference type="GeneID" id="24860370"/>
<sequence length="325" mass="35346">MKILIAEFAVGTDIEKSLIPEGAAMLKTLAESFVRVGHEVYYPSAGTEIGAGTSLKSTVENFGQVVEREAKKCDAGLLIAPDGMLPELNRALEENTVNLGCSPESAACCADKVLCTEVLKKAGIRVPEIAERAEKGKKYVIKPRFGCGAEATSLVTEFEKTEAFIANDCIASEYIEGKHLSVSLIAGEKPLPLTVNRQFIEFGEKKAGDEENSEKTGISGIKYNGSLTPYRTPRKEELYETAISAVKCLGCFGYVGVDIVLSDLPYVVDVNPRPTASLFGISRVMKEEIGDLLLRNRFGELPDSVRIEGEYHFSKDMLGELFGKN</sequence>
<dbReference type="PATRIC" id="fig|1434120.4.peg.1978"/>
<keyword evidence="4" id="KW-1185">Reference proteome</keyword>
<proteinExistence type="predicted"/>
<dbReference type="InterPro" id="IPR024710">
    <property type="entry name" value="MfnD"/>
</dbReference>
<dbReference type="EMBL" id="CP009506">
    <property type="protein sequence ID" value="AKB28259.1"/>
    <property type="molecule type" value="Genomic_DNA"/>
</dbReference>
<evidence type="ECO:0000256" key="1">
    <source>
        <dbReference type="PROSITE-ProRule" id="PRU00409"/>
    </source>
</evidence>
<accession>A0A0E3P670</accession>
<dbReference type="Pfam" id="PF02655">
    <property type="entry name" value="ATP-grasp_3"/>
    <property type="match status" value="1"/>
</dbReference>
<evidence type="ECO:0000313" key="4">
    <source>
        <dbReference type="Proteomes" id="UP000033111"/>
    </source>
</evidence>
<dbReference type="RefSeq" id="WP_048171525.1">
    <property type="nucleotide sequence ID" value="NZ_CP009506.1"/>
</dbReference>
<keyword evidence="1" id="KW-0547">Nucleotide-binding</keyword>
<gene>
    <name evidence="3" type="ORF">MSSIT_1540</name>
</gene>
<keyword evidence="1" id="KW-0067">ATP-binding</keyword>
<organism evidence="3 4">
    <name type="scientific">Methanosarcina siciliae T4/M</name>
    <dbReference type="NCBI Taxonomy" id="1434120"/>
    <lineage>
        <taxon>Archaea</taxon>
        <taxon>Methanobacteriati</taxon>
        <taxon>Methanobacteriota</taxon>
        <taxon>Stenosarchaea group</taxon>
        <taxon>Methanomicrobia</taxon>
        <taxon>Methanosarcinales</taxon>
        <taxon>Methanosarcinaceae</taxon>
        <taxon>Methanosarcina</taxon>
    </lineage>
</organism>
<dbReference type="InterPro" id="IPR003806">
    <property type="entry name" value="ATP-grasp_PylC-type"/>
</dbReference>
<dbReference type="AlphaFoldDB" id="A0A0E3P670"/>
<name>A0A0E3P670_9EURY</name>
<reference evidence="3 4" key="1">
    <citation type="submission" date="2014-07" db="EMBL/GenBank/DDBJ databases">
        <title>Methanogenic archaea and the global carbon cycle.</title>
        <authorList>
            <person name="Henriksen J.R."/>
            <person name="Luke J."/>
            <person name="Reinhart S."/>
            <person name="Benedict M.N."/>
            <person name="Youngblut N.D."/>
            <person name="Metcalf M.E."/>
            <person name="Whitaker R.J."/>
            <person name="Metcalf W.W."/>
        </authorList>
    </citation>
    <scope>NUCLEOTIDE SEQUENCE [LARGE SCALE GENOMIC DNA]</scope>
    <source>
        <strain evidence="3 4">T4/M</strain>
    </source>
</reference>
<dbReference type="Gene3D" id="2.30.36.100">
    <property type="match status" value="1"/>
</dbReference>
<protein>
    <submittedName>
        <fullName evidence="3">COG1821 family protein</fullName>
    </submittedName>
</protein>
<dbReference type="KEGG" id="msw:MSSIT_1540"/>
<dbReference type="PIRSF" id="PIRSF016766">
    <property type="entry name" value="UCP016766_ATPgrasp"/>
    <property type="match status" value="1"/>
</dbReference>
<evidence type="ECO:0000259" key="2">
    <source>
        <dbReference type="PROSITE" id="PS50975"/>
    </source>
</evidence>
<dbReference type="GO" id="GO:0005524">
    <property type="term" value="F:ATP binding"/>
    <property type="evidence" value="ECO:0007669"/>
    <property type="project" value="UniProtKB-UniRule"/>
</dbReference>
<dbReference type="SUPFAM" id="SSF56059">
    <property type="entry name" value="Glutathione synthetase ATP-binding domain-like"/>
    <property type="match status" value="1"/>
</dbReference>
<dbReference type="HOGENOM" id="CLU_059501_1_0_2"/>
<dbReference type="GO" id="GO:0046872">
    <property type="term" value="F:metal ion binding"/>
    <property type="evidence" value="ECO:0007669"/>
    <property type="project" value="InterPro"/>
</dbReference>
<dbReference type="Gene3D" id="3.40.50.11770">
    <property type="match status" value="1"/>
</dbReference>
<evidence type="ECO:0000313" key="3">
    <source>
        <dbReference type="EMBL" id="AKB28259.1"/>
    </source>
</evidence>
<dbReference type="Gene3D" id="3.30.470.20">
    <property type="entry name" value="ATP-grasp fold, B domain"/>
    <property type="match status" value="1"/>
</dbReference>